<proteinExistence type="predicted"/>
<keyword evidence="1" id="KW-0732">Signal</keyword>
<feature type="signal peptide" evidence="1">
    <location>
        <begin position="1"/>
        <end position="21"/>
    </location>
</feature>
<dbReference type="EMBL" id="SRXT01000001">
    <property type="protein sequence ID" value="TGX55995.1"/>
    <property type="molecule type" value="Genomic_DNA"/>
</dbReference>
<sequence length="224" mass="24636">MIKRTCLFIAALSLALGVVTVSPPLGSKAIAQAQGSCEPPMILQDGQCVPETWVTDIVVVGTRFDALYFNTYMIPAYYPGQISHFNRLPRQDMAISRARELLRRKRIHDCIAGKLADGFRQNGQWVVREVTFEHDGARARFDIVYGNIPGVPMGVVEVKTVLDYENWRDDLLVRNQPKVANAIVSGYAIPVGSNASAAGFFVGMPIGRTIPVAVQPFLIDPSCE</sequence>
<dbReference type="AlphaFoldDB" id="A0A4S1XIR8"/>
<name>A0A4S1XIR8_9SPHN</name>
<evidence type="ECO:0000313" key="2">
    <source>
        <dbReference type="EMBL" id="TGX55995.1"/>
    </source>
</evidence>
<comment type="caution">
    <text evidence="2">The sequence shown here is derived from an EMBL/GenBank/DDBJ whole genome shotgun (WGS) entry which is preliminary data.</text>
</comment>
<accession>A0A4S1XIR8</accession>
<dbReference type="Proteomes" id="UP000306147">
    <property type="component" value="Unassembled WGS sequence"/>
</dbReference>
<gene>
    <name evidence="2" type="ORF">E5A73_02465</name>
</gene>
<evidence type="ECO:0000313" key="3">
    <source>
        <dbReference type="Proteomes" id="UP000306147"/>
    </source>
</evidence>
<protein>
    <submittedName>
        <fullName evidence="2">Uncharacterized protein</fullName>
    </submittedName>
</protein>
<feature type="chain" id="PRO_5020546178" evidence="1">
    <location>
        <begin position="22"/>
        <end position="224"/>
    </location>
</feature>
<reference evidence="2 3" key="1">
    <citation type="submission" date="2019-04" db="EMBL/GenBank/DDBJ databases">
        <title>Sphingomonas psychrotolerans sp. nov., isolated from soil in the Tianshan Mountains, Xinjiang, China.</title>
        <authorList>
            <person name="Luo Y."/>
            <person name="Sheng H."/>
        </authorList>
    </citation>
    <scope>NUCLEOTIDE SEQUENCE [LARGE SCALE GENOMIC DNA]</scope>
    <source>
        <strain evidence="2 3">ZFGT-11</strain>
    </source>
</reference>
<dbReference type="RefSeq" id="WP_135962195.1">
    <property type="nucleotide sequence ID" value="NZ_SRXT01000001.1"/>
</dbReference>
<organism evidence="2 3">
    <name type="scientific">Sphingomonas gei</name>
    <dbReference type="NCBI Taxonomy" id="1395960"/>
    <lineage>
        <taxon>Bacteria</taxon>
        <taxon>Pseudomonadati</taxon>
        <taxon>Pseudomonadota</taxon>
        <taxon>Alphaproteobacteria</taxon>
        <taxon>Sphingomonadales</taxon>
        <taxon>Sphingomonadaceae</taxon>
        <taxon>Sphingomonas</taxon>
    </lineage>
</organism>
<keyword evidence="3" id="KW-1185">Reference proteome</keyword>
<evidence type="ECO:0000256" key="1">
    <source>
        <dbReference type="SAM" id="SignalP"/>
    </source>
</evidence>